<dbReference type="Proteomes" id="UP000002208">
    <property type="component" value="Chromosome"/>
</dbReference>
<keyword evidence="1" id="KW-0436">Ligase</keyword>
<keyword evidence="2" id="KW-1185">Reference proteome</keyword>
<protein>
    <submittedName>
        <fullName evidence="1">Putative Cysteine--tRNA ligase gene leader peptide</fullName>
    </submittedName>
</protein>
<sequence>MTALCCPSTR</sequence>
<dbReference type="GO" id="GO:0016874">
    <property type="term" value="F:ligase activity"/>
    <property type="evidence" value="ECO:0007669"/>
    <property type="project" value="UniProtKB-KW"/>
</dbReference>
<accession>X5GY33</accession>
<evidence type="ECO:0000313" key="2">
    <source>
        <dbReference type="Proteomes" id="UP000002208"/>
    </source>
</evidence>
<dbReference type="KEGG" id="ddr:Deide_16409"/>
<reference evidence="1 2" key="1">
    <citation type="journal article" date="2009" name="PLoS Genet.">
        <title>Alliance of proteomics and genomics to unravel the specificities of Sahara bacterium Deinococcus deserti.</title>
        <authorList>
            <person name="de Groot A."/>
            <person name="Dulermo R."/>
            <person name="Ortet P."/>
            <person name="Blanchard L."/>
            <person name="Guerin P."/>
            <person name="Fernandez B."/>
            <person name="Vacherie B."/>
            <person name="Dossat C."/>
            <person name="Jolivet E."/>
            <person name="Siguier P."/>
            <person name="Chandler M."/>
            <person name="Barakat M."/>
            <person name="Dedieu A."/>
            <person name="Barbe V."/>
            <person name="Heulin T."/>
            <person name="Sommer S."/>
            <person name="Achouak W."/>
            <person name="Armengaud J."/>
        </authorList>
    </citation>
    <scope>NUCLEOTIDE SEQUENCE [LARGE SCALE GENOMIC DNA]</scope>
    <source>
        <strain evidence="2">DSM 17065 / CIP 109153 / LMG 22923 / VCD115</strain>
    </source>
</reference>
<name>X5GY33_DEIDV</name>
<proteinExistence type="predicted"/>
<evidence type="ECO:0000313" key="1">
    <source>
        <dbReference type="EMBL" id="AHX26524.1"/>
    </source>
</evidence>
<gene>
    <name evidence="1" type="ordered locus">Deide_16409</name>
</gene>
<dbReference type="HOGENOM" id="CLU_3438286_0_0_0"/>
<organism evidence="1 2">
    <name type="scientific">Deinococcus deserti (strain DSM 17065 / CIP 109153 / LMG 22923 / VCD115)</name>
    <dbReference type="NCBI Taxonomy" id="546414"/>
    <lineage>
        <taxon>Bacteria</taxon>
        <taxon>Thermotogati</taxon>
        <taxon>Deinococcota</taxon>
        <taxon>Deinococci</taxon>
        <taxon>Deinococcales</taxon>
        <taxon>Deinococcaceae</taxon>
        <taxon>Deinococcus</taxon>
    </lineage>
</organism>
<dbReference type="EMBL" id="CP001114">
    <property type="protein sequence ID" value="AHX26524.1"/>
    <property type="molecule type" value="Genomic_DNA"/>
</dbReference>